<feature type="compositionally biased region" description="Acidic residues" evidence="1">
    <location>
        <begin position="46"/>
        <end position="61"/>
    </location>
</feature>
<name>A0A1I4XL51_9FLAO</name>
<dbReference type="RefSeq" id="WP_093404590.1">
    <property type="nucleotide sequence ID" value="NZ_FOVL01000001.1"/>
</dbReference>
<sequence length="236" mass="26598">MDFFDRHKALIITILFCSVVVLALHVFTLSQKQKQISEMIVDLESFEQEEEEIPEPEEENPEPPQSTTQETHRAFDENQEARQENFERELEEIFEKNSAQSKETSENENESEDGEYNLQKSSQKKQQASHGNEASQKISTQSGSLRNSSISFSLKGRNAVNIPNPVYTCDRAGRVVINIRVDAGGRVFETSVNKASSTTSNQCLIDNALQYAADAVFSQLPGRDNQPGTITYEFQP</sequence>
<feature type="compositionally biased region" description="Acidic residues" evidence="1">
    <location>
        <begin position="106"/>
        <end position="115"/>
    </location>
</feature>
<evidence type="ECO:0000313" key="2">
    <source>
        <dbReference type="EMBL" id="SFN26581.1"/>
    </source>
</evidence>
<keyword evidence="3" id="KW-1185">Reference proteome</keyword>
<dbReference type="OrthoDB" id="9786892at2"/>
<dbReference type="EMBL" id="FOVL01000001">
    <property type="protein sequence ID" value="SFN26581.1"/>
    <property type="molecule type" value="Genomic_DNA"/>
</dbReference>
<evidence type="ECO:0000313" key="3">
    <source>
        <dbReference type="Proteomes" id="UP000199153"/>
    </source>
</evidence>
<feature type="compositionally biased region" description="Low complexity" evidence="1">
    <location>
        <begin position="116"/>
        <end position="129"/>
    </location>
</feature>
<organism evidence="2 3">
    <name type="scientific">Salegentibacter flavus</name>
    <dbReference type="NCBI Taxonomy" id="287099"/>
    <lineage>
        <taxon>Bacteria</taxon>
        <taxon>Pseudomonadati</taxon>
        <taxon>Bacteroidota</taxon>
        <taxon>Flavobacteriia</taxon>
        <taxon>Flavobacteriales</taxon>
        <taxon>Flavobacteriaceae</taxon>
        <taxon>Salegentibacter</taxon>
    </lineage>
</organism>
<reference evidence="2 3" key="1">
    <citation type="submission" date="2016-10" db="EMBL/GenBank/DDBJ databases">
        <authorList>
            <person name="de Groot N.N."/>
        </authorList>
    </citation>
    <scope>NUCLEOTIDE SEQUENCE [LARGE SCALE GENOMIC DNA]</scope>
    <source>
        <strain evidence="2 3">DSM 17794</strain>
    </source>
</reference>
<proteinExistence type="predicted"/>
<feature type="compositionally biased region" description="Polar residues" evidence="1">
    <location>
        <begin position="130"/>
        <end position="146"/>
    </location>
</feature>
<dbReference type="Proteomes" id="UP000199153">
    <property type="component" value="Unassembled WGS sequence"/>
</dbReference>
<evidence type="ECO:0000256" key="1">
    <source>
        <dbReference type="SAM" id="MobiDB-lite"/>
    </source>
</evidence>
<accession>A0A1I4XL51</accession>
<dbReference type="AlphaFoldDB" id="A0A1I4XL51"/>
<protein>
    <submittedName>
        <fullName evidence="2">Protein TonB, links inner and outer membranes</fullName>
    </submittedName>
</protein>
<dbReference type="STRING" id="287099.SAMN05660413_00136"/>
<feature type="region of interest" description="Disordered" evidence="1">
    <location>
        <begin position="46"/>
        <end position="146"/>
    </location>
</feature>
<gene>
    <name evidence="2" type="ORF">SAMN05660413_00136</name>
</gene>
<feature type="compositionally biased region" description="Basic and acidic residues" evidence="1">
    <location>
        <begin position="70"/>
        <end position="95"/>
    </location>
</feature>